<dbReference type="EMBL" id="CAJVPV010003970">
    <property type="protein sequence ID" value="CAG8563753.1"/>
    <property type="molecule type" value="Genomic_DNA"/>
</dbReference>
<proteinExistence type="inferred from homology"/>
<evidence type="ECO:0000256" key="6">
    <source>
        <dbReference type="SAM" id="Phobius"/>
    </source>
</evidence>
<dbReference type="OrthoDB" id="5620at2759"/>
<feature type="transmembrane region" description="Helical" evidence="6">
    <location>
        <begin position="6"/>
        <end position="22"/>
    </location>
</feature>
<reference evidence="7" key="1">
    <citation type="submission" date="2021-06" db="EMBL/GenBank/DDBJ databases">
        <authorList>
            <person name="Kallberg Y."/>
            <person name="Tangrot J."/>
            <person name="Rosling A."/>
        </authorList>
    </citation>
    <scope>NUCLEOTIDE SEQUENCE</scope>
    <source>
        <strain evidence="7">CL551</strain>
    </source>
</reference>
<evidence type="ECO:0000313" key="7">
    <source>
        <dbReference type="EMBL" id="CAG8563753.1"/>
    </source>
</evidence>
<dbReference type="AlphaFoldDB" id="A0A9N9BCS1"/>
<dbReference type="Proteomes" id="UP000789342">
    <property type="component" value="Unassembled WGS sequence"/>
</dbReference>
<feature type="transmembrane region" description="Helical" evidence="6">
    <location>
        <begin position="29"/>
        <end position="48"/>
    </location>
</feature>
<dbReference type="GO" id="GO:0031966">
    <property type="term" value="C:mitochondrial membrane"/>
    <property type="evidence" value="ECO:0007669"/>
    <property type="project" value="TreeGrafter"/>
</dbReference>
<dbReference type="PANTHER" id="PTHR12668">
    <property type="entry name" value="TRANSMEMBRANE PROTEIN 14, 15"/>
    <property type="match status" value="1"/>
</dbReference>
<dbReference type="InterPro" id="IPR044890">
    <property type="entry name" value="TMEM14_sf"/>
</dbReference>
<name>A0A9N9BCS1_9GLOM</name>
<keyword evidence="3 6" id="KW-0812">Transmembrane</keyword>
<dbReference type="PANTHER" id="PTHR12668:SF43">
    <property type="entry name" value="TRANSMEMBRANE PROTEIN 14 HOMOLOG"/>
    <property type="match status" value="1"/>
</dbReference>
<dbReference type="Pfam" id="PF03647">
    <property type="entry name" value="Tmemb_14"/>
    <property type="match status" value="1"/>
</dbReference>
<organism evidence="7 8">
    <name type="scientific">Acaulospora morrowiae</name>
    <dbReference type="NCBI Taxonomy" id="94023"/>
    <lineage>
        <taxon>Eukaryota</taxon>
        <taxon>Fungi</taxon>
        <taxon>Fungi incertae sedis</taxon>
        <taxon>Mucoromycota</taxon>
        <taxon>Glomeromycotina</taxon>
        <taxon>Glomeromycetes</taxon>
        <taxon>Diversisporales</taxon>
        <taxon>Acaulosporaceae</taxon>
        <taxon>Acaulospora</taxon>
    </lineage>
</organism>
<comment type="caution">
    <text evidence="7">The sequence shown here is derived from an EMBL/GenBank/DDBJ whole genome shotgun (WGS) entry which is preliminary data.</text>
</comment>
<keyword evidence="4 6" id="KW-1133">Transmembrane helix</keyword>
<evidence type="ECO:0000256" key="5">
    <source>
        <dbReference type="ARBA" id="ARBA00023136"/>
    </source>
</evidence>
<comment type="similarity">
    <text evidence="2">Belongs to the TMEM14 family.</text>
</comment>
<accession>A0A9N9BCS1</accession>
<dbReference type="Gene3D" id="1.10.10.1740">
    <property type="entry name" value="Transmembrane protein 14-like"/>
    <property type="match status" value="1"/>
</dbReference>
<evidence type="ECO:0000256" key="1">
    <source>
        <dbReference type="ARBA" id="ARBA00004370"/>
    </source>
</evidence>
<keyword evidence="5 6" id="KW-0472">Membrane</keyword>
<dbReference type="GO" id="GO:0070453">
    <property type="term" value="P:regulation of heme biosynthetic process"/>
    <property type="evidence" value="ECO:0007669"/>
    <property type="project" value="TreeGrafter"/>
</dbReference>
<evidence type="ECO:0000313" key="8">
    <source>
        <dbReference type="Proteomes" id="UP000789342"/>
    </source>
</evidence>
<protein>
    <submittedName>
        <fullName evidence="7">7715_t:CDS:1</fullName>
    </submittedName>
</protein>
<comment type="subcellular location">
    <subcellularLocation>
        <location evidence="1">Membrane</location>
    </subcellularLocation>
</comment>
<gene>
    <name evidence="7" type="ORF">AMORRO_LOCUS6142</name>
</gene>
<feature type="transmembrane region" description="Helical" evidence="6">
    <location>
        <begin position="54"/>
        <end position="73"/>
    </location>
</feature>
<evidence type="ECO:0000256" key="3">
    <source>
        <dbReference type="ARBA" id="ARBA00022692"/>
    </source>
</evidence>
<sequence length="88" mass="9138">MKDYIGYAYAFTIGLGGVFGFLKAGSTSSLVAGLTFGSLAAYGAHRVSNNSKNVGLALIVSVLLLVVMSSRFYKSGKVMPSGVVAILR</sequence>
<evidence type="ECO:0000256" key="4">
    <source>
        <dbReference type="ARBA" id="ARBA00022989"/>
    </source>
</evidence>
<keyword evidence="8" id="KW-1185">Reference proteome</keyword>
<evidence type="ECO:0000256" key="2">
    <source>
        <dbReference type="ARBA" id="ARBA00007590"/>
    </source>
</evidence>
<dbReference type="InterPro" id="IPR005349">
    <property type="entry name" value="TMEM14"/>
</dbReference>